<name>A0A179DE78_9SPHI</name>
<dbReference type="PROSITE" id="PS51186">
    <property type="entry name" value="GNAT"/>
    <property type="match status" value="1"/>
</dbReference>
<keyword evidence="3" id="KW-1185">Reference proteome</keyword>
<sequence>MEIIEANLSHTKIISDLANEIWWPTYQSVISDQQIEFMLKQMYSENALEDQMKEGCKFLLLRFEDAYQGFAAYAKQENGKDYKLEKLYLKPTLQGKGLGKIFITEVEKRAKILGADYLFLNVNRGNKAQQFYNKMGYTIFEEIDIPYYDFVLNDYIMRKEL</sequence>
<dbReference type="Pfam" id="PF13673">
    <property type="entry name" value="Acetyltransf_10"/>
    <property type="match status" value="1"/>
</dbReference>
<dbReference type="InterPro" id="IPR016181">
    <property type="entry name" value="Acyl_CoA_acyltransferase"/>
</dbReference>
<dbReference type="STRING" id="1826909.A5893_11090"/>
<dbReference type="Gene3D" id="3.40.630.30">
    <property type="match status" value="1"/>
</dbReference>
<dbReference type="SUPFAM" id="SSF55729">
    <property type="entry name" value="Acyl-CoA N-acyltransferases (Nat)"/>
    <property type="match status" value="1"/>
</dbReference>
<dbReference type="OrthoDB" id="9800604at2"/>
<comment type="caution">
    <text evidence="2">The sequence shown here is derived from an EMBL/GenBank/DDBJ whole genome shotgun (WGS) entry which is preliminary data.</text>
</comment>
<dbReference type="GO" id="GO:0016747">
    <property type="term" value="F:acyltransferase activity, transferring groups other than amino-acyl groups"/>
    <property type="evidence" value="ECO:0007669"/>
    <property type="project" value="InterPro"/>
</dbReference>
<dbReference type="RefSeq" id="WP_068822729.1">
    <property type="nucleotide sequence ID" value="NZ_LWHJ01000028.1"/>
</dbReference>
<reference evidence="2 3" key="2">
    <citation type="submission" date="2016-06" db="EMBL/GenBank/DDBJ databases">
        <title>Pedobacter psychrophilus sp. nov., isolated from Antarctic fragmentary rock.</title>
        <authorList>
            <person name="Svec P."/>
        </authorList>
    </citation>
    <scope>NUCLEOTIDE SEQUENCE [LARGE SCALE GENOMIC DNA]</scope>
    <source>
        <strain evidence="2 3">CCM 8644</strain>
    </source>
</reference>
<dbReference type="EMBL" id="LWHJ01000028">
    <property type="protein sequence ID" value="OAQ39204.1"/>
    <property type="molecule type" value="Genomic_DNA"/>
</dbReference>
<evidence type="ECO:0000259" key="1">
    <source>
        <dbReference type="PROSITE" id="PS51186"/>
    </source>
</evidence>
<evidence type="ECO:0000313" key="2">
    <source>
        <dbReference type="EMBL" id="OAQ39204.1"/>
    </source>
</evidence>
<feature type="domain" description="N-acetyltransferase" evidence="1">
    <location>
        <begin position="1"/>
        <end position="161"/>
    </location>
</feature>
<organism evidence="2 3">
    <name type="scientific">Pedobacter psychrophilus</name>
    <dbReference type="NCBI Taxonomy" id="1826909"/>
    <lineage>
        <taxon>Bacteria</taxon>
        <taxon>Pseudomonadati</taxon>
        <taxon>Bacteroidota</taxon>
        <taxon>Sphingobacteriia</taxon>
        <taxon>Sphingobacteriales</taxon>
        <taxon>Sphingobacteriaceae</taxon>
        <taxon>Pedobacter</taxon>
    </lineage>
</organism>
<dbReference type="Proteomes" id="UP000078459">
    <property type="component" value="Unassembled WGS sequence"/>
</dbReference>
<evidence type="ECO:0000313" key="3">
    <source>
        <dbReference type="Proteomes" id="UP000078459"/>
    </source>
</evidence>
<proteinExistence type="predicted"/>
<dbReference type="CDD" id="cd04301">
    <property type="entry name" value="NAT_SF"/>
    <property type="match status" value="1"/>
</dbReference>
<dbReference type="AlphaFoldDB" id="A0A179DE78"/>
<dbReference type="InterPro" id="IPR000182">
    <property type="entry name" value="GNAT_dom"/>
</dbReference>
<gene>
    <name evidence="2" type="ORF">A5893_11090</name>
</gene>
<protein>
    <recommendedName>
        <fullName evidence="1">N-acetyltransferase domain-containing protein</fullName>
    </recommendedName>
</protein>
<accession>A0A179DE78</accession>
<reference evidence="2 3" key="1">
    <citation type="submission" date="2016-04" db="EMBL/GenBank/DDBJ databases">
        <authorList>
            <person name="Evans L.H."/>
            <person name="Alamgir A."/>
            <person name="Owens N."/>
            <person name="Weber N.D."/>
            <person name="Virtaneva K."/>
            <person name="Barbian K."/>
            <person name="Babar A."/>
            <person name="Rosenke K."/>
        </authorList>
    </citation>
    <scope>NUCLEOTIDE SEQUENCE [LARGE SCALE GENOMIC DNA]</scope>
    <source>
        <strain evidence="2 3">CCM 8644</strain>
    </source>
</reference>